<dbReference type="EMBL" id="ML121529">
    <property type="protein sequence ID" value="RPB28181.1"/>
    <property type="molecule type" value="Genomic_DNA"/>
</dbReference>
<organism evidence="2 3">
    <name type="scientific">Terfezia boudieri ATCC MYA-4762</name>
    <dbReference type="NCBI Taxonomy" id="1051890"/>
    <lineage>
        <taxon>Eukaryota</taxon>
        <taxon>Fungi</taxon>
        <taxon>Dikarya</taxon>
        <taxon>Ascomycota</taxon>
        <taxon>Pezizomycotina</taxon>
        <taxon>Pezizomycetes</taxon>
        <taxon>Pezizales</taxon>
        <taxon>Pezizaceae</taxon>
        <taxon>Terfezia</taxon>
    </lineage>
</organism>
<name>A0A3N4M5Z5_9PEZI</name>
<evidence type="ECO:0000313" key="2">
    <source>
        <dbReference type="EMBL" id="RPB28181.1"/>
    </source>
</evidence>
<accession>A0A3N4M5Z5</accession>
<sequence length="136" mass="16110">MNTYLTSMTGPRRKPVPKEVKWRDAALHCIVRGRLQNIYIHKFRLMCNGRVLCYDFLVLLCGDLSQIQIIDCSRGAYCLICLFITHYSGYYYGGISLFGGCISILAFFFFFFFFIYFLDFWLQFPYLIVFFCCFFS</sequence>
<keyword evidence="1" id="KW-1133">Transmembrane helix</keyword>
<gene>
    <name evidence="2" type="ORF">L211DRAFT_363453</name>
</gene>
<evidence type="ECO:0000256" key="1">
    <source>
        <dbReference type="SAM" id="Phobius"/>
    </source>
</evidence>
<proteinExistence type="predicted"/>
<protein>
    <submittedName>
        <fullName evidence="2">Uncharacterized protein</fullName>
    </submittedName>
</protein>
<keyword evidence="1" id="KW-0812">Transmembrane</keyword>
<feature type="transmembrane region" description="Helical" evidence="1">
    <location>
        <begin position="90"/>
        <end position="114"/>
    </location>
</feature>
<dbReference type="Proteomes" id="UP000267821">
    <property type="component" value="Unassembled WGS sequence"/>
</dbReference>
<dbReference type="AlphaFoldDB" id="A0A3N4M5Z5"/>
<keyword evidence="3" id="KW-1185">Reference proteome</keyword>
<keyword evidence="1" id="KW-0472">Membrane</keyword>
<feature type="transmembrane region" description="Helical" evidence="1">
    <location>
        <begin position="120"/>
        <end position="135"/>
    </location>
</feature>
<reference evidence="2 3" key="1">
    <citation type="journal article" date="2018" name="Nat. Ecol. Evol.">
        <title>Pezizomycetes genomes reveal the molecular basis of ectomycorrhizal truffle lifestyle.</title>
        <authorList>
            <person name="Murat C."/>
            <person name="Payen T."/>
            <person name="Noel B."/>
            <person name="Kuo A."/>
            <person name="Morin E."/>
            <person name="Chen J."/>
            <person name="Kohler A."/>
            <person name="Krizsan K."/>
            <person name="Balestrini R."/>
            <person name="Da Silva C."/>
            <person name="Montanini B."/>
            <person name="Hainaut M."/>
            <person name="Levati E."/>
            <person name="Barry K.W."/>
            <person name="Belfiori B."/>
            <person name="Cichocki N."/>
            <person name="Clum A."/>
            <person name="Dockter R.B."/>
            <person name="Fauchery L."/>
            <person name="Guy J."/>
            <person name="Iotti M."/>
            <person name="Le Tacon F."/>
            <person name="Lindquist E.A."/>
            <person name="Lipzen A."/>
            <person name="Malagnac F."/>
            <person name="Mello A."/>
            <person name="Molinier V."/>
            <person name="Miyauchi S."/>
            <person name="Poulain J."/>
            <person name="Riccioni C."/>
            <person name="Rubini A."/>
            <person name="Sitrit Y."/>
            <person name="Splivallo R."/>
            <person name="Traeger S."/>
            <person name="Wang M."/>
            <person name="Zifcakova L."/>
            <person name="Wipf D."/>
            <person name="Zambonelli A."/>
            <person name="Paolocci F."/>
            <person name="Nowrousian M."/>
            <person name="Ottonello S."/>
            <person name="Baldrian P."/>
            <person name="Spatafora J.W."/>
            <person name="Henrissat B."/>
            <person name="Nagy L.G."/>
            <person name="Aury J.M."/>
            <person name="Wincker P."/>
            <person name="Grigoriev I.V."/>
            <person name="Bonfante P."/>
            <person name="Martin F.M."/>
        </authorList>
    </citation>
    <scope>NUCLEOTIDE SEQUENCE [LARGE SCALE GENOMIC DNA]</scope>
    <source>
        <strain evidence="2 3">ATCC MYA-4762</strain>
    </source>
</reference>
<evidence type="ECO:0000313" key="3">
    <source>
        <dbReference type="Proteomes" id="UP000267821"/>
    </source>
</evidence>
<dbReference type="InParanoid" id="A0A3N4M5Z5"/>